<feature type="active site" evidence="19">
    <location>
        <position position="164"/>
    </location>
</feature>
<comment type="caution">
    <text evidence="21">The sequence shown here is derived from an EMBL/GenBank/DDBJ whole genome shotgun (WGS) entry which is preliminary data.</text>
</comment>
<evidence type="ECO:0000256" key="2">
    <source>
        <dbReference type="ARBA" id="ARBA00003921"/>
    </source>
</evidence>
<organism evidence="21 22">
    <name type="scientific">Verminephrobacter aporrectodeae subsp. tuberculatae</name>
    <dbReference type="NCBI Taxonomy" id="1110392"/>
    <lineage>
        <taxon>Bacteria</taxon>
        <taxon>Pseudomonadati</taxon>
        <taxon>Pseudomonadota</taxon>
        <taxon>Betaproteobacteria</taxon>
        <taxon>Burkholderiales</taxon>
        <taxon>Comamonadaceae</taxon>
        <taxon>Verminephrobacter</taxon>
    </lineage>
</organism>
<evidence type="ECO:0000256" key="6">
    <source>
        <dbReference type="ARBA" id="ARBA00015188"/>
    </source>
</evidence>
<evidence type="ECO:0000256" key="18">
    <source>
        <dbReference type="ARBA" id="ARBA00048914"/>
    </source>
</evidence>
<evidence type="ECO:0000256" key="16">
    <source>
        <dbReference type="ARBA" id="ARBA00023316"/>
    </source>
</evidence>
<comment type="similarity">
    <text evidence="19">Belongs to the MurB family.</text>
</comment>
<keyword evidence="22" id="KW-1185">Reference proteome</keyword>
<dbReference type="NCBIfam" id="NF000755">
    <property type="entry name" value="PRK00046.1"/>
    <property type="match status" value="1"/>
</dbReference>
<evidence type="ECO:0000256" key="15">
    <source>
        <dbReference type="ARBA" id="ARBA00023306"/>
    </source>
</evidence>
<protein>
    <recommendedName>
        <fullName evidence="6 19">UDP-N-acetylenolpyruvoylglucosamine reductase</fullName>
        <ecNumber evidence="5 19">1.3.1.98</ecNumber>
    </recommendedName>
    <alternativeName>
        <fullName evidence="17 19">UDP-N-acetylmuramate dehydrogenase</fullName>
    </alternativeName>
</protein>
<dbReference type="Gene3D" id="3.30.43.10">
    <property type="entry name" value="Uridine Diphospho-n-acetylenolpyruvylglucosamine Reductase, domain 2"/>
    <property type="match status" value="1"/>
</dbReference>
<keyword evidence="10 19" id="KW-0274">FAD</keyword>
<evidence type="ECO:0000256" key="8">
    <source>
        <dbReference type="ARBA" id="ARBA00022618"/>
    </source>
</evidence>
<dbReference type="NCBIfam" id="TIGR00179">
    <property type="entry name" value="murB"/>
    <property type="match status" value="1"/>
</dbReference>
<dbReference type="GeneID" id="77323391"/>
<keyword evidence="14 19" id="KW-0560">Oxidoreductase</keyword>
<keyword evidence="13 19" id="KW-0573">Peptidoglycan synthesis</keyword>
<comment type="pathway">
    <text evidence="4 19">Cell wall biogenesis; peptidoglycan biosynthesis.</text>
</comment>
<reference evidence="22" key="1">
    <citation type="submission" date="2023-07" db="EMBL/GenBank/DDBJ databases">
        <title>Verminephrobacter genomes.</title>
        <authorList>
            <person name="Lund M.B."/>
        </authorList>
    </citation>
    <scope>NUCLEOTIDE SEQUENCE [LARGE SCALE GENOMIC DNA]</scope>
    <source>
        <strain evidence="22">AtM5-05</strain>
    </source>
</reference>
<dbReference type="InterPro" id="IPR036635">
    <property type="entry name" value="MurB_C_sf"/>
</dbReference>
<keyword evidence="16 19" id="KW-0961">Cell wall biogenesis/degradation</keyword>
<evidence type="ECO:0000256" key="1">
    <source>
        <dbReference type="ARBA" id="ARBA00001974"/>
    </source>
</evidence>
<dbReference type="Pfam" id="PF02873">
    <property type="entry name" value="MurB_C"/>
    <property type="match status" value="1"/>
</dbReference>
<dbReference type="EMBL" id="QZCW01000003">
    <property type="protein sequence ID" value="MCW5322539.1"/>
    <property type="molecule type" value="Genomic_DNA"/>
</dbReference>
<dbReference type="GO" id="GO:0008762">
    <property type="term" value="F:UDP-N-acetylmuramate dehydrogenase activity"/>
    <property type="evidence" value="ECO:0007669"/>
    <property type="project" value="UniProtKB-EC"/>
</dbReference>
<comment type="function">
    <text evidence="2 19">Cell wall formation.</text>
</comment>
<evidence type="ECO:0000256" key="10">
    <source>
        <dbReference type="ARBA" id="ARBA00022827"/>
    </source>
</evidence>
<dbReference type="Proteomes" id="UP001208935">
    <property type="component" value="Unassembled WGS sequence"/>
</dbReference>
<dbReference type="PANTHER" id="PTHR21071">
    <property type="entry name" value="UDP-N-ACETYLENOLPYRUVOYLGLUCOSAMINE REDUCTASE"/>
    <property type="match status" value="1"/>
</dbReference>
<dbReference type="InterPro" id="IPR016166">
    <property type="entry name" value="FAD-bd_PCMH"/>
</dbReference>
<dbReference type="InterPro" id="IPR006094">
    <property type="entry name" value="Oxid_FAD_bind_N"/>
</dbReference>
<evidence type="ECO:0000256" key="17">
    <source>
        <dbReference type="ARBA" id="ARBA00031026"/>
    </source>
</evidence>
<evidence type="ECO:0000256" key="4">
    <source>
        <dbReference type="ARBA" id="ARBA00004752"/>
    </source>
</evidence>
<feature type="domain" description="FAD-binding PCMH-type" evidence="20">
    <location>
        <begin position="17"/>
        <end position="204"/>
    </location>
</feature>
<keyword evidence="11 19" id="KW-0521">NADP</keyword>
<evidence type="ECO:0000256" key="11">
    <source>
        <dbReference type="ARBA" id="ARBA00022857"/>
    </source>
</evidence>
<evidence type="ECO:0000256" key="12">
    <source>
        <dbReference type="ARBA" id="ARBA00022960"/>
    </source>
</evidence>
<evidence type="ECO:0000256" key="5">
    <source>
        <dbReference type="ARBA" id="ARBA00012518"/>
    </source>
</evidence>
<feature type="active site" evidence="19">
    <location>
        <position position="354"/>
    </location>
</feature>
<comment type="cofactor">
    <cofactor evidence="1 19">
        <name>FAD</name>
        <dbReference type="ChEBI" id="CHEBI:57692"/>
    </cofactor>
</comment>
<dbReference type="Pfam" id="PF01565">
    <property type="entry name" value="FAD_binding_4"/>
    <property type="match status" value="1"/>
</dbReference>
<name>A0ABT3KW20_9BURK</name>
<dbReference type="InterPro" id="IPR016167">
    <property type="entry name" value="FAD-bd_PCMH_sub1"/>
</dbReference>
<evidence type="ECO:0000256" key="19">
    <source>
        <dbReference type="HAMAP-Rule" id="MF_00037"/>
    </source>
</evidence>
<evidence type="ECO:0000256" key="3">
    <source>
        <dbReference type="ARBA" id="ARBA00004496"/>
    </source>
</evidence>
<dbReference type="PANTHER" id="PTHR21071:SF4">
    <property type="entry name" value="UDP-N-ACETYLENOLPYRUVOYLGLUCOSAMINE REDUCTASE"/>
    <property type="match status" value="1"/>
</dbReference>
<keyword evidence="12 19" id="KW-0133">Cell shape</keyword>
<dbReference type="Gene3D" id="3.90.78.10">
    <property type="entry name" value="UDP-N-acetylenolpyruvoylglucosamine reductase, C-terminal domain"/>
    <property type="match status" value="1"/>
</dbReference>
<dbReference type="PROSITE" id="PS51387">
    <property type="entry name" value="FAD_PCMH"/>
    <property type="match status" value="1"/>
</dbReference>
<dbReference type="InterPro" id="IPR003170">
    <property type="entry name" value="MurB"/>
</dbReference>
<feature type="active site" description="Proton donor" evidence="19">
    <location>
        <position position="254"/>
    </location>
</feature>
<evidence type="ECO:0000313" key="22">
    <source>
        <dbReference type="Proteomes" id="UP001208935"/>
    </source>
</evidence>
<keyword evidence="8 19" id="KW-0132">Cell division</keyword>
<evidence type="ECO:0000256" key="9">
    <source>
        <dbReference type="ARBA" id="ARBA00022630"/>
    </source>
</evidence>
<evidence type="ECO:0000256" key="7">
    <source>
        <dbReference type="ARBA" id="ARBA00022490"/>
    </source>
</evidence>
<dbReference type="SUPFAM" id="SSF56176">
    <property type="entry name" value="FAD-binding/transporter-associated domain-like"/>
    <property type="match status" value="1"/>
</dbReference>
<dbReference type="SUPFAM" id="SSF56194">
    <property type="entry name" value="Uridine diphospho-N-Acetylenolpyruvylglucosamine reductase, MurB, C-terminal domain"/>
    <property type="match status" value="1"/>
</dbReference>
<keyword evidence="15 19" id="KW-0131">Cell cycle</keyword>
<sequence length="358" mass="38327">MLVEKNVSLQPWNSFGIAARAQTVVRVHGVADVQAMLADPELAAAPKFVLGGGSNVILTGDVKPVVLKMEIKGLRLLEETPRAWIVQAGAGETWHGCVTWTLAQGFAGLENLALIPGTVGAAPVQNLGAYGVELQERFESLDAVDLATGRTFTLDAAQCGFGYRDSVFRHAAPPNARTTGGLPRGMGLAGRAAITHVRLRLPRPWKPELGYLDLERRRAETGVEHPGAQQIFDWVCAIRRAKLPDPAVLGNAGSFFKNPTVSPDQCADIIARDPGIVHYPMPDGNVKLAAGWLIDACGWRGKSIGKAGVYEKQALVLVNRGRCGDSVTGGEVMTLAKAIQSSVYERFGIRLEPEPVVV</sequence>
<dbReference type="InterPro" id="IPR016169">
    <property type="entry name" value="FAD-bd_PCMH_sub2"/>
</dbReference>
<keyword evidence="7 19" id="KW-0963">Cytoplasm</keyword>
<dbReference type="InterPro" id="IPR011601">
    <property type="entry name" value="MurB_C"/>
</dbReference>
<dbReference type="EC" id="1.3.1.98" evidence="5 19"/>
<dbReference type="RefSeq" id="WP_010104704.1">
    <property type="nucleotide sequence ID" value="NZ_QZCW01000003.1"/>
</dbReference>
<dbReference type="HAMAP" id="MF_00037">
    <property type="entry name" value="MurB"/>
    <property type="match status" value="1"/>
</dbReference>
<evidence type="ECO:0000256" key="13">
    <source>
        <dbReference type="ARBA" id="ARBA00022984"/>
    </source>
</evidence>
<comment type="catalytic activity">
    <reaction evidence="18 19">
        <text>UDP-N-acetyl-alpha-D-muramate + NADP(+) = UDP-N-acetyl-3-O-(1-carboxyvinyl)-alpha-D-glucosamine + NADPH + H(+)</text>
        <dbReference type="Rhea" id="RHEA:12248"/>
        <dbReference type="ChEBI" id="CHEBI:15378"/>
        <dbReference type="ChEBI" id="CHEBI:57783"/>
        <dbReference type="ChEBI" id="CHEBI:58349"/>
        <dbReference type="ChEBI" id="CHEBI:68483"/>
        <dbReference type="ChEBI" id="CHEBI:70757"/>
        <dbReference type="EC" id="1.3.1.98"/>
    </reaction>
</comment>
<accession>A0ABT3KW20</accession>
<gene>
    <name evidence="19" type="primary">murB</name>
    <name evidence="21" type="ORF">D5039_15675</name>
</gene>
<comment type="subcellular location">
    <subcellularLocation>
        <location evidence="3 19">Cytoplasm</location>
    </subcellularLocation>
</comment>
<evidence type="ECO:0000313" key="21">
    <source>
        <dbReference type="EMBL" id="MCW5322539.1"/>
    </source>
</evidence>
<dbReference type="Gene3D" id="3.30.465.10">
    <property type="match status" value="1"/>
</dbReference>
<keyword evidence="9 19" id="KW-0285">Flavoprotein</keyword>
<evidence type="ECO:0000259" key="20">
    <source>
        <dbReference type="PROSITE" id="PS51387"/>
    </source>
</evidence>
<proteinExistence type="inferred from homology"/>
<evidence type="ECO:0000256" key="14">
    <source>
        <dbReference type="ARBA" id="ARBA00023002"/>
    </source>
</evidence>
<dbReference type="InterPro" id="IPR036318">
    <property type="entry name" value="FAD-bd_PCMH-like_sf"/>
</dbReference>